<protein>
    <recommendedName>
        <fullName evidence="4">Secreted protein</fullName>
    </recommendedName>
</protein>
<dbReference type="Proteomes" id="UP001162060">
    <property type="component" value="Unassembled WGS sequence"/>
</dbReference>
<gene>
    <name evidence="2" type="ORF">PM001_LOCUS16450</name>
</gene>
<dbReference type="EMBL" id="CAKLBY020000173">
    <property type="protein sequence ID" value="CAK7931300.1"/>
    <property type="molecule type" value="Genomic_DNA"/>
</dbReference>
<dbReference type="AlphaFoldDB" id="A0AAV1U9N4"/>
<keyword evidence="1" id="KW-0732">Signal</keyword>
<proteinExistence type="predicted"/>
<reference evidence="2" key="1">
    <citation type="submission" date="2024-01" db="EMBL/GenBank/DDBJ databases">
        <authorList>
            <person name="Webb A."/>
        </authorList>
    </citation>
    <scope>NUCLEOTIDE SEQUENCE</scope>
    <source>
        <strain evidence="2">Pm1</strain>
    </source>
</reference>
<accession>A0AAV1U9N4</accession>
<evidence type="ECO:0000313" key="3">
    <source>
        <dbReference type="Proteomes" id="UP001162060"/>
    </source>
</evidence>
<comment type="caution">
    <text evidence="2">The sequence shown here is derived from an EMBL/GenBank/DDBJ whole genome shotgun (WGS) entry which is preliminary data.</text>
</comment>
<evidence type="ECO:0000256" key="1">
    <source>
        <dbReference type="SAM" id="SignalP"/>
    </source>
</evidence>
<name>A0AAV1U9N4_9STRA</name>
<feature type="signal peptide" evidence="1">
    <location>
        <begin position="1"/>
        <end position="20"/>
    </location>
</feature>
<evidence type="ECO:0000313" key="2">
    <source>
        <dbReference type="EMBL" id="CAK7931300.1"/>
    </source>
</evidence>
<feature type="chain" id="PRO_5043628896" description="Secreted protein" evidence="1">
    <location>
        <begin position="21"/>
        <end position="135"/>
    </location>
</feature>
<evidence type="ECO:0008006" key="4">
    <source>
        <dbReference type="Google" id="ProtNLM"/>
    </source>
</evidence>
<organism evidence="2 3">
    <name type="scientific">Peronospora matthiolae</name>
    <dbReference type="NCBI Taxonomy" id="2874970"/>
    <lineage>
        <taxon>Eukaryota</taxon>
        <taxon>Sar</taxon>
        <taxon>Stramenopiles</taxon>
        <taxon>Oomycota</taxon>
        <taxon>Peronosporomycetes</taxon>
        <taxon>Peronosporales</taxon>
        <taxon>Peronosporaceae</taxon>
        <taxon>Peronospora</taxon>
    </lineage>
</organism>
<sequence length="135" mass="14869">MDSFAILLWLIFLAVPPIHERRTIPPPATFFRRRINRPSCRQNSGQKHKLEKYSALVTGSAIDAPFSAICLICSNQLNRVRSSHHDAVTSHSSQHQPAHSSYVVALWKPAGTTTPALASEEGPGAVTICHGYKIE</sequence>